<dbReference type="EMBL" id="JAZGQO010000011">
    <property type="protein sequence ID" value="KAK6172562.1"/>
    <property type="molecule type" value="Genomic_DNA"/>
</dbReference>
<feature type="chain" id="PRO_5042903201" description="Transmembrane protein" evidence="1">
    <location>
        <begin position="22"/>
        <end position="100"/>
    </location>
</feature>
<evidence type="ECO:0008006" key="4">
    <source>
        <dbReference type="Google" id="ProtNLM"/>
    </source>
</evidence>
<proteinExistence type="predicted"/>
<dbReference type="Proteomes" id="UP001347796">
    <property type="component" value="Unassembled WGS sequence"/>
</dbReference>
<feature type="signal peptide" evidence="1">
    <location>
        <begin position="1"/>
        <end position="21"/>
    </location>
</feature>
<keyword evidence="1" id="KW-0732">Signal</keyword>
<evidence type="ECO:0000313" key="2">
    <source>
        <dbReference type="EMBL" id="KAK6172562.1"/>
    </source>
</evidence>
<reference evidence="2 3" key="1">
    <citation type="submission" date="2024-01" db="EMBL/GenBank/DDBJ databases">
        <title>The genome of the rayed Mediterranean limpet Patella caerulea (Linnaeus, 1758).</title>
        <authorList>
            <person name="Anh-Thu Weber A."/>
            <person name="Halstead-Nussloch G."/>
        </authorList>
    </citation>
    <scope>NUCLEOTIDE SEQUENCE [LARGE SCALE GENOMIC DNA]</scope>
    <source>
        <strain evidence="2">AATW-2023a</strain>
        <tissue evidence="2">Whole specimen</tissue>
    </source>
</reference>
<protein>
    <recommendedName>
        <fullName evidence="4">Transmembrane protein</fullName>
    </recommendedName>
</protein>
<evidence type="ECO:0000313" key="3">
    <source>
        <dbReference type="Proteomes" id="UP001347796"/>
    </source>
</evidence>
<dbReference type="AlphaFoldDB" id="A0AAN8J8A2"/>
<evidence type="ECO:0000256" key="1">
    <source>
        <dbReference type="SAM" id="SignalP"/>
    </source>
</evidence>
<name>A0AAN8J8A2_PATCE</name>
<accession>A0AAN8J8A2</accession>
<gene>
    <name evidence="2" type="ORF">SNE40_016193</name>
</gene>
<keyword evidence="3" id="KW-1185">Reference proteome</keyword>
<sequence length="100" mass="10723">MKTALILALFLFFNVLNFSAAVDCDAAGKQCLQAAMAGGENCDSVAKGKACLEMANCFSGNDKEEYEKYFDKLKCGGSMTVASVTLLSLTSLFMAVKSYF</sequence>
<organism evidence="2 3">
    <name type="scientific">Patella caerulea</name>
    <name type="common">Rayed Mediterranean limpet</name>
    <dbReference type="NCBI Taxonomy" id="87958"/>
    <lineage>
        <taxon>Eukaryota</taxon>
        <taxon>Metazoa</taxon>
        <taxon>Spiralia</taxon>
        <taxon>Lophotrochozoa</taxon>
        <taxon>Mollusca</taxon>
        <taxon>Gastropoda</taxon>
        <taxon>Patellogastropoda</taxon>
        <taxon>Patelloidea</taxon>
        <taxon>Patellidae</taxon>
        <taxon>Patella</taxon>
    </lineage>
</organism>
<comment type="caution">
    <text evidence="2">The sequence shown here is derived from an EMBL/GenBank/DDBJ whole genome shotgun (WGS) entry which is preliminary data.</text>
</comment>